<feature type="compositionally biased region" description="Pro residues" evidence="1">
    <location>
        <begin position="975"/>
        <end position="990"/>
    </location>
</feature>
<feature type="region of interest" description="Disordered" evidence="1">
    <location>
        <begin position="1054"/>
        <end position="1140"/>
    </location>
</feature>
<feature type="compositionally biased region" description="Polar residues" evidence="1">
    <location>
        <begin position="583"/>
        <end position="595"/>
    </location>
</feature>
<gene>
    <name evidence="2" type="ORF">RHOBADRAFT_51046</name>
</gene>
<evidence type="ECO:0000313" key="3">
    <source>
        <dbReference type="Proteomes" id="UP000053890"/>
    </source>
</evidence>
<organism evidence="2 3">
    <name type="scientific">Rhodotorula graminis (strain WP1)</name>
    <dbReference type="NCBI Taxonomy" id="578459"/>
    <lineage>
        <taxon>Eukaryota</taxon>
        <taxon>Fungi</taxon>
        <taxon>Dikarya</taxon>
        <taxon>Basidiomycota</taxon>
        <taxon>Pucciniomycotina</taxon>
        <taxon>Microbotryomycetes</taxon>
        <taxon>Sporidiobolales</taxon>
        <taxon>Sporidiobolaceae</taxon>
        <taxon>Rhodotorula</taxon>
    </lineage>
</organism>
<dbReference type="RefSeq" id="XP_018274644.1">
    <property type="nucleotide sequence ID" value="XM_018415624.1"/>
</dbReference>
<feature type="compositionally biased region" description="Low complexity" evidence="1">
    <location>
        <begin position="1128"/>
        <end position="1140"/>
    </location>
</feature>
<feature type="compositionally biased region" description="Low complexity" evidence="1">
    <location>
        <begin position="957"/>
        <end position="974"/>
    </location>
</feature>
<feature type="compositionally biased region" description="Low complexity" evidence="1">
    <location>
        <begin position="339"/>
        <end position="361"/>
    </location>
</feature>
<dbReference type="OMA" id="SVAMRVQ"/>
<keyword evidence="3" id="KW-1185">Reference proteome</keyword>
<proteinExistence type="predicted"/>
<dbReference type="Proteomes" id="UP000053890">
    <property type="component" value="Unassembled WGS sequence"/>
</dbReference>
<feature type="compositionally biased region" description="Low complexity" evidence="1">
    <location>
        <begin position="414"/>
        <end position="427"/>
    </location>
</feature>
<feature type="region of interest" description="Disordered" evidence="1">
    <location>
        <begin position="404"/>
        <end position="431"/>
    </location>
</feature>
<feature type="region of interest" description="Disordered" evidence="1">
    <location>
        <begin position="57"/>
        <end position="77"/>
    </location>
</feature>
<feature type="compositionally biased region" description="Low complexity" evidence="1">
    <location>
        <begin position="306"/>
        <end position="321"/>
    </location>
</feature>
<dbReference type="AlphaFoldDB" id="A0A194SDQ8"/>
<feature type="compositionally biased region" description="Basic and acidic residues" evidence="1">
    <location>
        <begin position="699"/>
        <end position="708"/>
    </location>
</feature>
<dbReference type="EMBL" id="KQ474073">
    <property type="protein sequence ID" value="KPV78595.1"/>
    <property type="molecule type" value="Genomic_DNA"/>
</dbReference>
<name>A0A194SDQ8_RHOGW</name>
<feature type="compositionally biased region" description="Low complexity" evidence="1">
    <location>
        <begin position="57"/>
        <end position="75"/>
    </location>
</feature>
<dbReference type="OrthoDB" id="2528951at2759"/>
<evidence type="ECO:0000313" key="2">
    <source>
        <dbReference type="EMBL" id="KPV78595.1"/>
    </source>
</evidence>
<feature type="region of interest" description="Disordered" evidence="1">
    <location>
        <begin position="466"/>
        <end position="662"/>
    </location>
</feature>
<protein>
    <submittedName>
        <fullName evidence="2">Uncharacterized protein</fullName>
    </submittedName>
</protein>
<feature type="region of interest" description="Disordered" evidence="1">
    <location>
        <begin position="286"/>
        <end position="364"/>
    </location>
</feature>
<feature type="compositionally biased region" description="Low complexity" evidence="1">
    <location>
        <begin position="685"/>
        <end position="697"/>
    </location>
</feature>
<feature type="compositionally biased region" description="Low complexity" evidence="1">
    <location>
        <begin position="639"/>
        <end position="661"/>
    </location>
</feature>
<evidence type="ECO:0000256" key="1">
    <source>
        <dbReference type="SAM" id="MobiDB-lite"/>
    </source>
</evidence>
<dbReference type="STRING" id="578459.A0A194SDQ8"/>
<feature type="compositionally biased region" description="Basic and acidic residues" evidence="1">
    <location>
        <begin position="1054"/>
        <end position="1066"/>
    </location>
</feature>
<feature type="region of interest" description="Disordered" evidence="1">
    <location>
        <begin position="685"/>
        <end position="862"/>
    </location>
</feature>
<sequence>MPLTYSEPDYLYPTPTTIALSQGDDSRPTQLAPQALLALNHLIDELLHLVVHSSLHSTPSPLTPTSSPTGGLSTQPPTPLGATEVLTSDRFKSALARILGPTSLAKECILEAELAVRELVRRGSPSLRADGALKRAPGVWGSPVLPSNGVPLADDEELVRQASETFRVLRAWAMQISGLGAACPAASAAAPAPLPEHLVVLMPPRPAPDPSPHVSFILALYVERVLTTLGAHLLRLVSGVVARSVPPTDTASVADIETAVMEDTLVWSWLQGMRVRAFIADEAAQERARRTKTSPTLSQGSALPRRSVSSAGKAAAAGPSEPARKPSLTGPAGAALSGARRPSSDAVPSASAAAGAPTYARKSSATGLGISTGSNGLSAAPAPQLDDAFDQLLSSGRTLKLSSTPDRLRTFENLPVPSSSSSATPSPRRLRARDPLPRHLFAEEDEDAAAAVEGQQRPERQRESFLDLLNSPPPTGDPASHRLSIHPRRPVPTDDPSHPMSVAMRVQQSQDSMPSIDSPTSPAVEPGDSPRTRAYKAKDEKRDLASERQINRDLANFFSNPPPGPVLAAGPARLDRPPIIVNDQPSARQSTSSPTKGKGGFRGLMSMVTGGGSSKNKDKELEPRPSLSTPPSSPPPPSYRSRSSVSASSPSAPAGPATSVSQAAMRAAGFGENVALAAKAAAYAAPPGLAGPSSPRSGGRRESYDRPQGRRSKSGASSSAAGGYGAVREEDGQQVARSPSTAQRKASLASAGGSAPRVNGTSSSASSSIDERRPSGLDGSAVSPLAGLTPPIPLVASTAATDDNARTLGPPVSIKPPRRSSSLKRSAREREQSGSAPASVPRTRESSAGSTRSPPTLPLAPHQLVEVESAAAPVVVVPSAAAPAHSTEVGRPGELFDPAAAAESSLTAPIGAAAGLSGSWAPLESTQSHGEKDAIAAPSSANGLVMAAPLSPVDEVPTPSSSSFAPSAPLSAAQQPPPPKQPSTTPPSTPPSQSTFAPPSLPGHLTTATLSGTKSIVGLLKELRGAMLFAETRDECVELVEGMLRDQAGRVEALAQREREEERESAARTARTARADQEEELRRDQGGRPEPDGGEKALLEQEAATGEAALTVGQEEDASLAVREGTHEAAAVEGQAVVAP</sequence>
<feature type="compositionally biased region" description="Polar residues" evidence="1">
    <location>
        <begin position="506"/>
        <end position="521"/>
    </location>
</feature>
<feature type="compositionally biased region" description="Basic and acidic residues" evidence="1">
    <location>
        <begin position="528"/>
        <end position="551"/>
    </location>
</feature>
<reference evidence="2 3" key="1">
    <citation type="journal article" date="2015" name="Front. Microbiol.">
        <title>Genome sequence of the plant growth promoting endophytic yeast Rhodotorula graminis WP1.</title>
        <authorList>
            <person name="Firrincieli A."/>
            <person name="Otillar R."/>
            <person name="Salamov A."/>
            <person name="Schmutz J."/>
            <person name="Khan Z."/>
            <person name="Redman R.S."/>
            <person name="Fleck N.D."/>
            <person name="Lindquist E."/>
            <person name="Grigoriev I.V."/>
            <person name="Doty S.L."/>
        </authorList>
    </citation>
    <scope>NUCLEOTIDE SEQUENCE [LARGE SCALE GENOMIC DNA]</scope>
    <source>
        <strain evidence="2 3">WP1</strain>
    </source>
</reference>
<dbReference type="GeneID" id="28976072"/>
<feature type="compositionally biased region" description="Basic residues" evidence="1">
    <location>
        <begin position="816"/>
        <end position="825"/>
    </location>
</feature>
<feature type="compositionally biased region" description="Basic and acidic residues" evidence="1">
    <location>
        <begin position="1073"/>
        <end position="1099"/>
    </location>
</feature>
<feature type="region of interest" description="Disordered" evidence="1">
    <location>
        <begin position="951"/>
        <end position="1007"/>
    </location>
</feature>
<feature type="region of interest" description="Disordered" evidence="1">
    <location>
        <begin position="916"/>
        <end position="937"/>
    </location>
</feature>
<feature type="compositionally biased region" description="Polar residues" evidence="1">
    <location>
        <begin position="735"/>
        <end position="744"/>
    </location>
</feature>
<accession>A0A194SDQ8</accession>